<comment type="caution">
    <text evidence="2">The sequence shown here is derived from an EMBL/GenBank/DDBJ whole genome shotgun (WGS) entry which is preliminary data.</text>
</comment>
<organism evidence="2 3">
    <name type="scientific">Yanshouia hominis</name>
    <dbReference type="NCBI Taxonomy" id="2763673"/>
    <lineage>
        <taxon>Bacteria</taxon>
        <taxon>Bacillati</taxon>
        <taxon>Bacillota</taxon>
        <taxon>Clostridia</taxon>
        <taxon>Eubacteriales</taxon>
        <taxon>Oscillospiraceae</taxon>
        <taxon>Yanshouia</taxon>
    </lineage>
</organism>
<dbReference type="EMBL" id="JACRTB010000004">
    <property type="protein sequence ID" value="MBC8575461.1"/>
    <property type="molecule type" value="Genomic_DNA"/>
</dbReference>
<gene>
    <name evidence="2" type="ORF">H8717_03400</name>
</gene>
<dbReference type="Proteomes" id="UP000658131">
    <property type="component" value="Unassembled WGS sequence"/>
</dbReference>
<evidence type="ECO:0000313" key="2">
    <source>
        <dbReference type="EMBL" id="MBC8575461.1"/>
    </source>
</evidence>
<keyword evidence="1" id="KW-1133">Transmembrane helix</keyword>
<protein>
    <submittedName>
        <fullName evidence="2">DUF378 domain-containing protein</fullName>
    </submittedName>
</protein>
<proteinExistence type="predicted"/>
<name>A0ABR7NGF0_9FIRM</name>
<dbReference type="InterPro" id="IPR007211">
    <property type="entry name" value="DUF378"/>
</dbReference>
<dbReference type="Pfam" id="PF04070">
    <property type="entry name" value="DUF378"/>
    <property type="match status" value="1"/>
</dbReference>
<dbReference type="PANTHER" id="PTHR37304">
    <property type="entry name" value="MEMBRANE PROTEIN-RELATED"/>
    <property type="match status" value="1"/>
</dbReference>
<dbReference type="RefSeq" id="WP_093371113.1">
    <property type="nucleotide sequence ID" value="NZ_JACRTB010000004.1"/>
</dbReference>
<feature type="transmembrane region" description="Helical" evidence="1">
    <location>
        <begin position="38"/>
        <end position="59"/>
    </location>
</feature>
<keyword evidence="3" id="KW-1185">Reference proteome</keyword>
<dbReference type="PANTHER" id="PTHR37304:SF1">
    <property type="entry name" value="MEMBRANE PROTEIN"/>
    <property type="match status" value="1"/>
</dbReference>
<evidence type="ECO:0000256" key="1">
    <source>
        <dbReference type="SAM" id="Phobius"/>
    </source>
</evidence>
<accession>A0ABR7NGF0</accession>
<keyword evidence="1" id="KW-0812">Transmembrane</keyword>
<feature type="transmembrane region" description="Helical" evidence="1">
    <location>
        <begin position="7"/>
        <end position="32"/>
    </location>
</feature>
<keyword evidence="1" id="KW-0472">Membrane</keyword>
<evidence type="ECO:0000313" key="3">
    <source>
        <dbReference type="Proteomes" id="UP000658131"/>
    </source>
</evidence>
<sequence length="68" mass="7284">MLDKLALTIVIIGAVNWGLVGLFEIDAVAFLFGGQTAIGSRIVYTLVAIAGLWCVSMLFSEPSRRAAR</sequence>
<reference evidence="2 3" key="1">
    <citation type="submission" date="2020-08" db="EMBL/GenBank/DDBJ databases">
        <title>Genome public.</title>
        <authorList>
            <person name="Liu C."/>
            <person name="Sun Q."/>
        </authorList>
    </citation>
    <scope>NUCLEOTIDE SEQUENCE [LARGE SCALE GENOMIC DNA]</scope>
    <source>
        <strain evidence="2 3">BX1</strain>
    </source>
</reference>